<comment type="caution">
    <text evidence="1">The sequence shown here is derived from an EMBL/GenBank/DDBJ whole genome shotgun (WGS) entry which is preliminary data.</text>
</comment>
<protein>
    <submittedName>
        <fullName evidence="1">Uncharacterized protein</fullName>
    </submittedName>
</protein>
<keyword evidence="2" id="KW-1185">Reference proteome</keyword>
<evidence type="ECO:0000313" key="1">
    <source>
        <dbReference type="EMBL" id="NCD71619.1"/>
    </source>
</evidence>
<dbReference type="EMBL" id="WWEO01000044">
    <property type="protein sequence ID" value="NCD71619.1"/>
    <property type="molecule type" value="Genomic_DNA"/>
</dbReference>
<sequence>MKNIDIVKKGDWIFTCVMTPLQFSHFETRNPNDYDQEYLNSLDSEAYSNFLNDSFETTDGSSHSFKNCGCKVISEAYAKWFIQNNIHLMFDKYENYDNKWDLYTYDVRQASMAAGLPFEGL</sequence>
<gene>
    <name evidence="1" type="ORF">GSY63_19795</name>
</gene>
<name>A0A966DWR5_9SPHI</name>
<proteinExistence type="predicted"/>
<evidence type="ECO:0000313" key="2">
    <source>
        <dbReference type="Proteomes" id="UP000638732"/>
    </source>
</evidence>
<dbReference type="AlphaFoldDB" id="A0A966DWR5"/>
<dbReference type="Proteomes" id="UP000638732">
    <property type="component" value="Unassembled WGS sequence"/>
</dbReference>
<organism evidence="1 2">
    <name type="scientific">Mucilaginibacter agri</name>
    <dbReference type="NCBI Taxonomy" id="2695265"/>
    <lineage>
        <taxon>Bacteria</taxon>
        <taxon>Pseudomonadati</taxon>
        <taxon>Bacteroidota</taxon>
        <taxon>Sphingobacteriia</taxon>
        <taxon>Sphingobacteriales</taxon>
        <taxon>Sphingobacteriaceae</taxon>
        <taxon>Mucilaginibacter</taxon>
    </lineage>
</organism>
<accession>A0A966DWR5</accession>
<reference evidence="1" key="2">
    <citation type="submission" date="2020-10" db="EMBL/GenBank/DDBJ databases">
        <title>Mucilaginibacter sp. nov., isolated from soil.</title>
        <authorList>
            <person name="Jeon C.O."/>
        </authorList>
    </citation>
    <scope>NUCLEOTIDE SEQUENCE</scope>
    <source>
        <strain evidence="1">R11</strain>
    </source>
</reference>
<reference evidence="1" key="1">
    <citation type="submission" date="2020-01" db="EMBL/GenBank/DDBJ databases">
        <authorList>
            <person name="Seo Y.L."/>
        </authorList>
    </citation>
    <scope>NUCLEOTIDE SEQUENCE</scope>
    <source>
        <strain evidence="1">R11</strain>
    </source>
</reference>
<dbReference type="RefSeq" id="WP_166587561.1">
    <property type="nucleotide sequence ID" value="NZ_WWEO01000044.1"/>
</dbReference>